<sequence>MWRLRVLTVGAGNKCCINMVGVIRFMSNVVGDGKSTCFWYDSWHRMGVLVDQFTGGARNLISVSDDTSMADAINAGRWPTRRRLTEEFHPFLQDLPQLNDVKDIVAWNGCGNKVKTTNNWGSLCSIKPKPPCVDLIWFKSHIPRHEFVCYML</sequence>
<evidence type="ECO:0008006" key="3">
    <source>
        <dbReference type="Google" id="ProtNLM"/>
    </source>
</evidence>
<gene>
    <name evidence="1" type="ORF">LIER_36488</name>
</gene>
<keyword evidence="2" id="KW-1185">Reference proteome</keyword>
<comment type="caution">
    <text evidence="1">The sequence shown here is derived from an EMBL/GenBank/DDBJ whole genome shotgun (WGS) entry which is preliminary data.</text>
</comment>
<dbReference type="AlphaFoldDB" id="A0AAV3P6M4"/>
<accession>A0AAV3P6M4</accession>
<evidence type="ECO:0000313" key="1">
    <source>
        <dbReference type="EMBL" id="GAA0147264.1"/>
    </source>
</evidence>
<reference evidence="1 2" key="1">
    <citation type="submission" date="2024-01" db="EMBL/GenBank/DDBJ databases">
        <title>The complete chloroplast genome sequence of Lithospermum erythrorhizon: insights into the phylogenetic relationship among Boraginaceae species and the maternal lineages of purple gromwells.</title>
        <authorList>
            <person name="Okada T."/>
            <person name="Watanabe K."/>
        </authorList>
    </citation>
    <scope>NUCLEOTIDE SEQUENCE [LARGE SCALE GENOMIC DNA]</scope>
</reference>
<proteinExistence type="predicted"/>
<protein>
    <recommendedName>
        <fullName evidence="3">RNA-directed DNA polymerase, eukaryota, Reverse transcriptase zinc-binding domain protein</fullName>
    </recommendedName>
</protein>
<name>A0AAV3P6M4_LITER</name>
<evidence type="ECO:0000313" key="2">
    <source>
        <dbReference type="Proteomes" id="UP001454036"/>
    </source>
</evidence>
<dbReference type="EMBL" id="BAABME010016743">
    <property type="protein sequence ID" value="GAA0147264.1"/>
    <property type="molecule type" value="Genomic_DNA"/>
</dbReference>
<dbReference type="Proteomes" id="UP001454036">
    <property type="component" value="Unassembled WGS sequence"/>
</dbReference>
<organism evidence="1 2">
    <name type="scientific">Lithospermum erythrorhizon</name>
    <name type="common">Purple gromwell</name>
    <name type="synonym">Lithospermum officinale var. erythrorhizon</name>
    <dbReference type="NCBI Taxonomy" id="34254"/>
    <lineage>
        <taxon>Eukaryota</taxon>
        <taxon>Viridiplantae</taxon>
        <taxon>Streptophyta</taxon>
        <taxon>Embryophyta</taxon>
        <taxon>Tracheophyta</taxon>
        <taxon>Spermatophyta</taxon>
        <taxon>Magnoliopsida</taxon>
        <taxon>eudicotyledons</taxon>
        <taxon>Gunneridae</taxon>
        <taxon>Pentapetalae</taxon>
        <taxon>asterids</taxon>
        <taxon>lamiids</taxon>
        <taxon>Boraginales</taxon>
        <taxon>Boraginaceae</taxon>
        <taxon>Boraginoideae</taxon>
        <taxon>Lithospermeae</taxon>
        <taxon>Lithospermum</taxon>
    </lineage>
</organism>